<evidence type="ECO:0000256" key="1">
    <source>
        <dbReference type="ARBA" id="ARBA00001974"/>
    </source>
</evidence>
<dbReference type="InterPro" id="IPR052161">
    <property type="entry name" value="Mycobact_Acyl-CoA_DH"/>
</dbReference>
<dbReference type="Pfam" id="PF02771">
    <property type="entry name" value="Acyl-CoA_dh_N"/>
    <property type="match status" value="1"/>
</dbReference>
<dbReference type="InterPro" id="IPR037069">
    <property type="entry name" value="AcylCoA_DH/ox_N_sf"/>
</dbReference>
<sequence length="397" mass="44248">MDFQLTEAQQQLQRELVAYLQGHITPELEAELLAQQEGGGPDTHPHYSRFMRQLGRDGWLGLAWPKQYGGQERDAIDQYIFFDTISGYYRIPIPFLAINAIGPTIMRAGTEEQKDRFLPPLLRGELNIAVGYTEPGAGSDLASLKTKAVRDGDDYVINGQKVFTSLAHFCDYIWLAARTDPTVKKHKGISIFMVDTRLPGITINPLRTMGGFRTNVTFYDNVRVPKSCLIGEENKGWSYINSQLAMERIGLVPHSRMRRVLEDMIAWAKNTTIDGRRVFDESWVRERLADLTTKTEVLRLFNFRAASQISQGIEPFAEAAMTKVFGSELFQSVAGTCMDMMGLIGGLQPPSDISPAKGIFQRDFAAMRLLTFGGGANEVLKDMIALGGLGMPPSRLA</sequence>
<comment type="cofactor">
    <cofactor evidence="1 6">
        <name>FAD</name>
        <dbReference type="ChEBI" id="CHEBI:57692"/>
    </cofactor>
</comment>
<accession>A0A127F6V6</accession>
<evidence type="ECO:0000256" key="6">
    <source>
        <dbReference type="RuleBase" id="RU362125"/>
    </source>
</evidence>
<evidence type="ECO:0000256" key="4">
    <source>
        <dbReference type="ARBA" id="ARBA00022827"/>
    </source>
</evidence>
<organism evidence="10 11">
    <name type="scientific">Steroidobacter denitrificans</name>
    <dbReference type="NCBI Taxonomy" id="465721"/>
    <lineage>
        <taxon>Bacteria</taxon>
        <taxon>Pseudomonadati</taxon>
        <taxon>Pseudomonadota</taxon>
        <taxon>Gammaproteobacteria</taxon>
        <taxon>Steroidobacterales</taxon>
        <taxon>Steroidobacteraceae</taxon>
        <taxon>Steroidobacter</taxon>
    </lineage>
</organism>
<dbReference type="InterPro" id="IPR046373">
    <property type="entry name" value="Acyl-CoA_Oxase/DH_mid-dom_sf"/>
</dbReference>
<dbReference type="EMBL" id="CP011971">
    <property type="protein sequence ID" value="AMN46173.1"/>
    <property type="molecule type" value="Genomic_DNA"/>
</dbReference>
<keyword evidence="5 6" id="KW-0560">Oxidoreductase</keyword>
<dbReference type="GO" id="GO:0005886">
    <property type="term" value="C:plasma membrane"/>
    <property type="evidence" value="ECO:0007669"/>
    <property type="project" value="TreeGrafter"/>
</dbReference>
<dbReference type="KEGG" id="sdf:ACG33_03445"/>
<dbReference type="Gene3D" id="1.10.540.10">
    <property type="entry name" value="Acyl-CoA dehydrogenase/oxidase, N-terminal domain"/>
    <property type="match status" value="1"/>
</dbReference>
<dbReference type="Gene3D" id="2.40.110.10">
    <property type="entry name" value="Butyryl-CoA Dehydrogenase, subunit A, domain 2"/>
    <property type="match status" value="1"/>
</dbReference>
<dbReference type="GO" id="GO:0050660">
    <property type="term" value="F:flavin adenine dinucleotide binding"/>
    <property type="evidence" value="ECO:0007669"/>
    <property type="project" value="InterPro"/>
</dbReference>
<evidence type="ECO:0000256" key="5">
    <source>
        <dbReference type="ARBA" id="ARBA00023002"/>
    </source>
</evidence>
<evidence type="ECO:0000313" key="10">
    <source>
        <dbReference type="EMBL" id="AMN46173.1"/>
    </source>
</evidence>
<dbReference type="Pfam" id="PF00441">
    <property type="entry name" value="Acyl-CoA_dh_1"/>
    <property type="match status" value="1"/>
</dbReference>
<dbReference type="SUPFAM" id="SSF47203">
    <property type="entry name" value="Acyl-CoA dehydrogenase C-terminal domain-like"/>
    <property type="match status" value="1"/>
</dbReference>
<dbReference type="RefSeq" id="WP_066918705.1">
    <property type="nucleotide sequence ID" value="NZ_CP011971.1"/>
</dbReference>
<feature type="domain" description="Acyl-CoA dehydrogenase/oxidase C-terminal" evidence="7">
    <location>
        <begin position="234"/>
        <end position="385"/>
    </location>
</feature>
<dbReference type="InterPro" id="IPR009075">
    <property type="entry name" value="AcylCo_DH/oxidase_C"/>
</dbReference>
<name>A0A127F6V6_STEDE</name>
<proteinExistence type="inferred from homology"/>
<dbReference type="Pfam" id="PF02770">
    <property type="entry name" value="Acyl-CoA_dh_M"/>
    <property type="match status" value="1"/>
</dbReference>
<evidence type="ECO:0000259" key="9">
    <source>
        <dbReference type="Pfam" id="PF02771"/>
    </source>
</evidence>
<dbReference type="PANTHER" id="PTHR43292">
    <property type="entry name" value="ACYL-COA DEHYDROGENASE"/>
    <property type="match status" value="1"/>
</dbReference>
<comment type="similarity">
    <text evidence="2 6">Belongs to the acyl-CoA dehydrogenase family.</text>
</comment>
<dbReference type="GO" id="GO:0016627">
    <property type="term" value="F:oxidoreductase activity, acting on the CH-CH group of donors"/>
    <property type="evidence" value="ECO:0007669"/>
    <property type="project" value="InterPro"/>
</dbReference>
<evidence type="ECO:0000256" key="2">
    <source>
        <dbReference type="ARBA" id="ARBA00009347"/>
    </source>
</evidence>
<dbReference type="FunFam" id="2.40.110.10:FF:000011">
    <property type="entry name" value="Acyl-CoA dehydrogenase FadE34"/>
    <property type="match status" value="1"/>
</dbReference>
<dbReference type="OrthoDB" id="9769473at2"/>
<gene>
    <name evidence="10" type="ORF">ACG33_03445</name>
</gene>
<evidence type="ECO:0000313" key="11">
    <source>
        <dbReference type="Proteomes" id="UP000070250"/>
    </source>
</evidence>
<dbReference type="InterPro" id="IPR009100">
    <property type="entry name" value="AcylCoA_DH/oxidase_NM_dom_sf"/>
</dbReference>
<keyword evidence="4 6" id="KW-0274">FAD</keyword>
<protein>
    <recommendedName>
        <fullName evidence="12">Acyl-CoA dehydrogenase</fullName>
    </recommendedName>
</protein>
<keyword evidence="11" id="KW-1185">Reference proteome</keyword>
<dbReference type="InterPro" id="IPR006091">
    <property type="entry name" value="Acyl-CoA_Oxase/DH_mid-dom"/>
</dbReference>
<dbReference type="InterPro" id="IPR013786">
    <property type="entry name" value="AcylCoA_DH/ox_N"/>
</dbReference>
<dbReference type="PANTHER" id="PTHR43292:SF3">
    <property type="entry name" value="ACYL-COA DEHYDROGENASE FADE29"/>
    <property type="match status" value="1"/>
</dbReference>
<reference evidence="10 11" key="1">
    <citation type="submission" date="2015-06" db="EMBL/GenBank/DDBJ databases">
        <title>A Comprehensive Approach to Explore the Metabolic and Phylogenetic Diversity of Bacterial Steroid Degradation in the Environment: Testosterone as an Example.</title>
        <authorList>
            <person name="Yang F.-C."/>
            <person name="Chen Y.-L."/>
            <person name="Yu C.-P."/>
            <person name="Tang S.-L."/>
            <person name="Wang P.-H."/>
            <person name="Ismail W."/>
            <person name="Wang C.-H."/>
            <person name="Yang C.-Y."/>
            <person name="Chiang Y.-R."/>
        </authorList>
    </citation>
    <scope>NUCLEOTIDE SEQUENCE [LARGE SCALE GENOMIC DNA]</scope>
    <source>
        <strain evidence="10 11">DSM 18526</strain>
    </source>
</reference>
<feature type="domain" description="Acyl-CoA dehydrogenase/oxidase N-terminal" evidence="9">
    <location>
        <begin position="6"/>
        <end position="125"/>
    </location>
</feature>
<dbReference type="InterPro" id="IPR036250">
    <property type="entry name" value="AcylCo_DH-like_C"/>
</dbReference>
<evidence type="ECO:0008006" key="12">
    <source>
        <dbReference type="Google" id="ProtNLM"/>
    </source>
</evidence>
<dbReference type="STRING" id="465721.ACG33_03445"/>
<dbReference type="SUPFAM" id="SSF56645">
    <property type="entry name" value="Acyl-CoA dehydrogenase NM domain-like"/>
    <property type="match status" value="1"/>
</dbReference>
<dbReference type="AlphaFoldDB" id="A0A127F6V6"/>
<keyword evidence="3 6" id="KW-0285">Flavoprotein</keyword>
<evidence type="ECO:0000259" key="7">
    <source>
        <dbReference type="Pfam" id="PF00441"/>
    </source>
</evidence>
<dbReference type="Proteomes" id="UP000070250">
    <property type="component" value="Chromosome"/>
</dbReference>
<evidence type="ECO:0000259" key="8">
    <source>
        <dbReference type="Pfam" id="PF02770"/>
    </source>
</evidence>
<evidence type="ECO:0000256" key="3">
    <source>
        <dbReference type="ARBA" id="ARBA00022630"/>
    </source>
</evidence>
<feature type="domain" description="Acyl-CoA oxidase/dehydrogenase middle" evidence="8">
    <location>
        <begin position="129"/>
        <end position="213"/>
    </location>
</feature>
<dbReference type="Gene3D" id="1.20.140.10">
    <property type="entry name" value="Butyryl-CoA Dehydrogenase, subunit A, domain 3"/>
    <property type="match status" value="1"/>
</dbReference>